<dbReference type="EMBL" id="EQ974000">
    <property type="protein sequence ID" value="EEF35975.1"/>
    <property type="molecule type" value="Genomic_DNA"/>
</dbReference>
<dbReference type="Proteomes" id="UP000008311">
    <property type="component" value="Unassembled WGS sequence"/>
</dbReference>
<dbReference type="InParanoid" id="B9SK80"/>
<accession>B9SK80</accession>
<proteinExistence type="predicted"/>
<name>B9SK80_RICCO</name>
<dbReference type="PANTHER" id="PTHR34023:SF9">
    <property type="entry name" value="RNASE H TYPE-1 DOMAIN-CONTAINING PROTEIN"/>
    <property type="match status" value="1"/>
</dbReference>
<keyword evidence="2" id="KW-1185">Reference proteome</keyword>
<dbReference type="eggNOG" id="KOG1075">
    <property type="taxonomic scope" value="Eukaryota"/>
</dbReference>
<evidence type="ECO:0000313" key="2">
    <source>
        <dbReference type="Proteomes" id="UP000008311"/>
    </source>
</evidence>
<sequence length="87" mass="10058">MINWDWHIKVVHTYQEGNRCADLLANLSFDVDIGCHSLDAPPDPVQEIMIQDIQGVSFTRSVLVSNPVYKPLMLFGLFPYFLRKDYN</sequence>
<dbReference type="PANTHER" id="PTHR34023">
    <property type="entry name" value="RNASE H DOMAIN-CONTAINING PROTEIN"/>
    <property type="match status" value="1"/>
</dbReference>
<dbReference type="AlphaFoldDB" id="B9SK80"/>
<gene>
    <name evidence="1" type="ORF">RCOM_1028550</name>
</gene>
<evidence type="ECO:0008006" key="3">
    <source>
        <dbReference type="Google" id="ProtNLM"/>
    </source>
</evidence>
<protein>
    <recommendedName>
        <fullName evidence="3">RNase H type-1 domain-containing protein</fullName>
    </recommendedName>
</protein>
<reference evidence="2" key="1">
    <citation type="journal article" date="2010" name="Nat. Biotechnol.">
        <title>Draft genome sequence of the oilseed species Ricinus communis.</title>
        <authorList>
            <person name="Chan A.P."/>
            <person name="Crabtree J."/>
            <person name="Zhao Q."/>
            <person name="Lorenzi H."/>
            <person name="Orvis J."/>
            <person name="Puiu D."/>
            <person name="Melake-Berhan A."/>
            <person name="Jones K.M."/>
            <person name="Redman J."/>
            <person name="Chen G."/>
            <person name="Cahoon E.B."/>
            <person name="Gedil M."/>
            <person name="Stanke M."/>
            <person name="Haas B.J."/>
            <person name="Wortman J.R."/>
            <person name="Fraser-Liggett C.M."/>
            <person name="Ravel J."/>
            <person name="Rabinowicz P.D."/>
        </authorList>
    </citation>
    <scope>NUCLEOTIDE SEQUENCE [LARGE SCALE GENOMIC DNA]</scope>
    <source>
        <strain evidence="2">cv. Hale</strain>
    </source>
</reference>
<organism evidence="1 2">
    <name type="scientific">Ricinus communis</name>
    <name type="common">Castor bean</name>
    <dbReference type="NCBI Taxonomy" id="3988"/>
    <lineage>
        <taxon>Eukaryota</taxon>
        <taxon>Viridiplantae</taxon>
        <taxon>Streptophyta</taxon>
        <taxon>Embryophyta</taxon>
        <taxon>Tracheophyta</taxon>
        <taxon>Spermatophyta</taxon>
        <taxon>Magnoliopsida</taxon>
        <taxon>eudicotyledons</taxon>
        <taxon>Gunneridae</taxon>
        <taxon>Pentapetalae</taxon>
        <taxon>rosids</taxon>
        <taxon>fabids</taxon>
        <taxon>Malpighiales</taxon>
        <taxon>Euphorbiaceae</taxon>
        <taxon>Acalyphoideae</taxon>
        <taxon>Acalypheae</taxon>
        <taxon>Ricinus</taxon>
    </lineage>
</organism>
<evidence type="ECO:0000313" key="1">
    <source>
        <dbReference type="EMBL" id="EEF35975.1"/>
    </source>
</evidence>